<dbReference type="EMBL" id="MTQA01000012">
    <property type="protein sequence ID" value="PNP86473.1"/>
    <property type="molecule type" value="Genomic_DNA"/>
</dbReference>
<gene>
    <name evidence="1" type="ORF">FNYG_00175</name>
</gene>
<evidence type="ECO:0000313" key="1">
    <source>
        <dbReference type="EMBL" id="PNP86473.1"/>
    </source>
</evidence>
<protein>
    <submittedName>
        <fullName evidence="1">Uncharacterized protein</fullName>
    </submittedName>
</protein>
<comment type="caution">
    <text evidence="1">The sequence shown here is derived from an EMBL/GenBank/DDBJ whole genome shotgun (WGS) entry which is preliminary data.</text>
</comment>
<evidence type="ECO:0000313" key="2">
    <source>
        <dbReference type="Proteomes" id="UP000236664"/>
    </source>
</evidence>
<proteinExistence type="predicted"/>
<name>A0A2K0WW15_GIBNY</name>
<accession>A0A2K0WW15</accession>
<sequence>MNPEYQHELYDALPQVEQSSQKLAIRGALPLIDTAIRQIFMAHGVENVFGVRLLHRHFDLDQQERMVQFGSVASPWTENIIKRATKTGVVQPSNWLFQDGTAYPYETRYLDTEPQNLSSGRFDYFDFFVEYARFLSENDLMDTLDLVLCEENSRTSINEICLAVERVAINYHAEEELNVQNSSLTQEDLEGDFTVPAA</sequence>
<keyword evidence="2" id="KW-1185">Reference proteome</keyword>
<reference evidence="1 2" key="1">
    <citation type="submission" date="2017-06" db="EMBL/GenBank/DDBJ databases">
        <title>Genome of Fusarium nygamai isolate CS10214.</title>
        <authorList>
            <person name="Gardiner D.M."/>
            <person name="Obanor F."/>
            <person name="Kazan K."/>
        </authorList>
    </citation>
    <scope>NUCLEOTIDE SEQUENCE [LARGE SCALE GENOMIC DNA]</scope>
    <source>
        <strain evidence="1 2">CS10214</strain>
    </source>
</reference>
<dbReference type="Proteomes" id="UP000236664">
    <property type="component" value="Unassembled WGS sequence"/>
</dbReference>
<organism evidence="1 2">
    <name type="scientific">Gibberella nygamai</name>
    <name type="common">Bean root rot disease fungus</name>
    <name type="synonym">Fusarium nygamai</name>
    <dbReference type="NCBI Taxonomy" id="42673"/>
    <lineage>
        <taxon>Eukaryota</taxon>
        <taxon>Fungi</taxon>
        <taxon>Dikarya</taxon>
        <taxon>Ascomycota</taxon>
        <taxon>Pezizomycotina</taxon>
        <taxon>Sordariomycetes</taxon>
        <taxon>Hypocreomycetidae</taxon>
        <taxon>Hypocreales</taxon>
        <taxon>Nectriaceae</taxon>
        <taxon>Fusarium</taxon>
        <taxon>Fusarium fujikuroi species complex</taxon>
    </lineage>
</organism>
<dbReference type="OrthoDB" id="2322999at2759"/>
<dbReference type="STRING" id="42673.A0A2K0WW15"/>
<dbReference type="AlphaFoldDB" id="A0A2K0WW15"/>